<dbReference type="InterPro" id="IPR051044">
    <property type="entry name" value="MAG_DAG_Lipase"/>
</dbReference>
<dbReference type="InterPro" id="IPR012354">
    <property type="entry name" value="Esterase_lipase"/>
</dbReference>
<evidence type="ECO:0000256" key="2">
    <source>
        <dbReference type="PIRSR" id="PIRSR017388-2"/>
    </source>
</evidence>
<dbReference type="Proteomes" id="UP000198642">
    <property type="component" value="Unassembled WGS sequence"/>
</dbReference>
<accession>A0A1I0YEX5</accession>
<gene>
    <name evidence="5" type="ORF">SAMN04488072_107120</name>
</gene>
<feature type="active site" description="Charge relay system" evidence="1">
    <location>
        <position position="227"/>
    </location>
</feature>
<evidence type="ECO:0000259" key="4">
    <source>
        <dbReference type="Pfam" id="PF12146"/>
    </source>
</evidence>
<dbReference type="STRING" id="237679.SAMN04488072_107120"/>
<reference evidence="5 6" key="1">
    <citation type="submission" date="2016-10" db="EMBL/GenBank/DDBJ databases">
        <authorList>
            <person name="de Groot N.N."/>
        </authorList>
    </citation>
    <scope>NUCLEOTIDE SEQUENCE [LARGE SCALE GENOMIC DNA]</scope>
    <source>
        <strain evidence="5 6">CGMCC 1.3702</strain>
    </source>
</reference>
<evidence type="ECO:0000256" key="1">
    <source>
        <dbReference type="PIRSR" id="PIRSR017388-1"/>
    </source>
</evidence>
<dbReference type="AlphaFoldDB" id="A0A1I0YEX5"/>
<evidence type="ECO:0000256" key="3">
    <source>
        <dbReference type="PIRSR" id="PIRSR017388-3"/>
    </source>
</evidence>
<feature type="active site" description="Nucleophile" evidence="1">
    <location>
        <position position="97"/>
    </location>
</feature>
<protein>
    <submittedName>
        <fullName evidence="5">Carboxylesterase</fullName>
    </submittedName>
</protein>
<feature type="domain" description="Serine aminopeptidase S33" evidence="4">
    <location>
        <begin position="21"/>
        <end position="232"/>
    </location>
</feature>
<dbReference type="Pfam" id="PF12146">
    <property type="entry name" value="Hydrolase_4"/>
    <property type="match status" value="1"/>
</dbReference>
<evidence type="ECO:0000313" key="5">
    <source>
        <dbReference type="EMBL" id="SFB11751.1"/>
    </source>
</evidence>
<dbReference type="OrthoDB" id="9786110at2"/>
<dbReference type="SUPFAM" id="SSF53474">
    <property type="entry name" value="alpha/beta-Hydrolases"/>
    <property type="match status" value="1"/>
</dbReference>
<dbReference type="InterPro" id="IPR022742">
    <property type="entry name" value="Hydrolase_4"/>
</dbReference>
<dbReference type="Gene3D" id="3.40.50.1820">
    <property type="entry name" value="alpha/beta hydrolase"/>
    <property type="match status" value="1"/>
</dbReference>
<dbReference type="EMBL" id="FOJW01000007">
    <property type="protein sequence ID" value="SFB11751.1"/>
    <property type="molecule type" value="Genomic_DNA"/>
</dbReference>
<dbReference type="GO" id="GO:0052689">
    <property type="term" value="F:carboxylic ester hydrolase activity"/>
    <property type="evidence" value="ECO:0007669"/>
    <property type="project" value="InterPro"/>
</dbReference>
<feature type="site" description="Important for substrate specificity" evidence="3">
    <location>
        <position position="146"/>
    </location>
</feature>
<sequence length="251" mass="27943">MTDSFPVMEKAAEFYYSGNKTGVLVIHGFTGTTQSMYYLGEQLANEGFTVLGPRLKGHGTDPENMELATYQDWIETVENGLEKLQAICDDVFVAGLSMGGTLTLYLAETHPSIKGIMPINAATHMPDLIESYESLKNSDIRFVEGIGSDIKQEGIEELAYSKTPVKSMREIMVLSEIVRHNLASVKAPAMIFSSAVDHVVPPENSREIYESISSGIREFIMLENSYHVATLDNDKDLIAKKCSEFIRKWED</sequence>
<feature type="active site" description="Charge relay system" evidence="1">
    <location>
        <position position="197"/>
    </location>
</feature>
<name>A0A1I0YEX5_9BACI</name>
<feature type="binding site" evidence="2">
    <location>
        <position position="98"/>
    </location>
    <ligand>
        <name>substrate</name>
    </ligand>
</feature>
<feature type="binding site" evidence="2">
    <location>
        <position position="29"/>
    </location>
    <ligand>
        <name>substrate</name>
    </ligand>
</feature>
<proteinExistence type="predicted"/>
<dbReference type="InterPro" id="IPR029058">
    <property type="entry name" value="AB_hydrolase_fold"/>
</dbReference>
<dbReference type="RefSeq" id="WP_090237403.1">
    <property type="nucleotide sequence ID" value="NZ_FOJW01000007.1"/>
</dbReference>
<organism evidence="5 6">
    <name type="scientific">Lentibacillus halodurans</name>
    <dbReference type="NCBI Taxonomy" id="237679"/>
    <lineage>
        <taxon>Bacteria</taxon>
        <taxon>Bacillati</taxon>
        <taxon>Bacillota</taxon>
        <taxon>Bacilli</taxon>
        <taxon>Bacillales</taxon>
        <taxon>Bacillaceae</taxon>
        <taxon>Lentibacillus</taxon>
    </lineage>
</organism>
<dbReference type="PIRSF" id="PIRSF017388">
    <property type="entry name" value="Esterase_lipase"/>
    <property type="match status" value="1"/>
</dbReference>
<keyword evidence="6" id="KW-1185">Reference proteome</keyword>
<dbReference type="PANTHER" id="PTHR11614">
    <property type="entry name" value="PHOSPHOLIPASE-RELATED"/>
    <property type="match status" value="1"/>
</dbReference>
<evidence type="ECO:0000313" key="6">
    <source>
        <dbReference type="Proteomes" id="UP000198642"/>
    </source>
</evidence>